<evidence type="ECO:0000313" key="2">
    <source>
        <dbReference type="Proteomes" id="UP001164250"/>
    </source>
</evidence>
<evidence type="ECO:0000313" key="1">
    <source>
        <dbReference type="EMBL" id="KAJ0090154.1"/>
    </source>
</evidence>
<gene>
    <name evidence="1" type="ORF">Patl1_13959</name>
</gene>
<accession>A0ACC1AU04</accession>
<organism evidence="1 2">
    <name type="scientific">Pistacia atlantica</name>
    <dbReference type="NCBI Taxonomy" id="434234"/>
    <lineage>
        <taxon>Eukaryota</taxon>
        <taxon>Viridiplantae</taxon>
        <taxon>Streptophyta</taxon>
        <taxon>Embryophyta</taxon>
        <taxon>Tracheophyta</taxon>
        <taxon>Spermatophyta</taxon>
        <taxon>Magnoliopsida</taxon>
        <taxon>eudicotyledons</taxon>
        <taxon>Gunneridae</taxon>
        <taxon>Pentapetalae</taxon>
        <taxon>rosids</taxon>
        <taxon>malvids</taxon>
        <taxon>Sapindales</taxon>
        <taxon>Anacardiaceae</taxon>
        <taxon>Pistacia</taxon>
    </lineage>
</organism>
<dbReference type="Proteomes" id="UP001164250">
    <property type="component" value="Chromosome 8"/>
</dbReference>
<sequence>MGIQCCDWERVECNNATGRVITLYLGSTRNRDLGEWYLNVSLFSPFQELERLDLSENLIAGCIENEGFERLSHLSNLVHLDLAYNMFNDIHVLSGLSEHSTLEFNLD</sequence>
<dbReference type="EMBL" id="CM047904">
    <property type="protein sequence ID" value="KAJ0090154.1"/>
    <property type="molecule type" value="Genomic_DNA"/>
</dbReference>
<proteinExistence type="predicted"/>
<reference evidence="2" key="1">
    <citation type="journal article" date="2023" name="G3 (Bethesda)">
        <title>Genome assembly and association tests identify interacting loci associated with vigor, precocity, and sex in interspecific pistachio rootstocks.</title>
        <authorList>
            <person name="Palmer W."/>
            <person name="Jacygrad E."/>
            <person name="Sagayaradj S."/>
            <person name="Cavanaugh K."/>
            <person name="Han R."/>
            <person name="Bertier L."/>
            <person name="Beede B."/>
            <person name="Kafkas S."/>
            <person name="Golino D."/>
            <person name="Preece J."/>
            <person name="Michelmore R."/>
        </authorList>
    </citation>
    <scope>NUCLEOTIDE SEQUENCE [LARGE SCALE GENOMIC DNA]</scope>
</reference>
<comment type="caution">
    <text evidence="1">The sequence shown here is derived from an EMBL/GenBank/DDBJ whole genome shotgun (WGS) entry which is preliminary data.</text>
</comment>
<protein>
    <submittedName>
        <fullName evidence="1">Uncharacterized protein</fullName>
    </submittedName>
</protein>
<name>A0ACC1AU04_9ROSI</name>
<keyword evidence="2" id="KW-1185">Reference proteome</keyword>